<dbReference type="KEGG" id="wce:WS08_0684"/>
<dbReference type="UniPathway" id="UPA00074">
    <property type="reaction ID" value="UER00131"/>
</dbReference>
<dbReference type="Pfam" id="PF01259">
    <property type="entry name" value="SAICAR_synt"/>
    <property type="match status" value="1"/>
</dbReference>
<feature type="domain" description="SAICAR synthetase/ADE2 N-terminal" evidence="9">
    <location>
        <begin position="8"/>
        <end position="233"/>
    </location>
</feature>
<evidence type="ECO:0000256" key="1">
    <source>
        <dbReference type="ARBA" id="ARBA00004672"/>
    </source>
</evidence>
<evidence type="ECO:0000256" key="7">
    <source>
        <dbReference type="ARBA" id="ARBA00048475"/>
    </source>
</evidence>
<comment type="similarity">
    <text evidence="2 8">Belongs to the SAICAR synthetase family.</text>
</comment>
<dbReference type="EMBL" id="CP009223">
    <property type="protein sequence ID" value="AIM62938.2"/>
    <property type="molecule type" value="Genomic_DNA"/>
</dbReference>
<dbReference type="InterPro" id="IPR028923">
    <property type="entry name" value="SAICAR_synt/ADE2_N"/>
</dbReference>
<dbReference type="PATRIC" id="fig|759620.7.peg.710"/>
<reference evidence="11" key="2">
    <citation type="submission" date="2014-08" db="EMBL/GenBank/DDBJ databases">
        <title>Complete genome of Weissella ceti strain WS74 isolated from diseased rainbow trout in Brazil.</title>
        <authorList>
            <person name="Figueiredo H.C.P."/>
            <person name="Leal C.A.G."/>
            <person name="Pereira F.L."/>
            <person name="Soares S.C."/>
            <person name="Dorella F.A."/>
            <person name="Carvalho A.F."/>
            <person name="Azevedo V.A.C."/>
        </authorList>
    </citation>
    <scope>NUCLEOTIDE SEQUENCE [LARGE SCALE GENOMIC DNA]</scope>
    <source>
        <strain evidence="11">WS74</strain>
    </source>
</reference>
<dbReference type="PROSITE" id="PS01058">
    <property type="entry name" value="SAICAR_SYNTHETASE_2"/>
    <property type="match status" value="1"/>
</dbReference>
<dbReference type="GO" id="GO:0006189">
    <property type="term" value="P:'de novo' IMP biosynthetic process"/>
    <property type="evidence" value="ECO:0007669"/>
    <property type="project" value="UniProtKB-UniRule"/>
</dbReference>
<reference evidence="10 11" key="1">
    <citation type="journal article" date="2014" name="Genome Announc.">
        <title>Complete Genome Sequences of Fish Pathogenic Weissella ceti Strains WS74 and WS105.</title>
        <authorList>
            <person name="Figueiredo H.C."/>
            <person name="Leal C.A."/>
            <person name="Dorella F.A."/>
            <person name="Carvalho A.F."/>
            <person name="Soares S.C."/>
            <person name="Pereira F.L."/>
            <person name="Azevedo V.A."/>
        </authorList>
    </citation>
    <scope>NUCLEOTIDE SEQUENCE [LARGE SCALE GENOMIC DNA]</scope>
    <source>
        <strain evidence="10 11">WS74</strain>
    </source>
</reference>
<comment type="catalytic activity">
    <reaction evidence="7 8">
        <text>5-amino-1-(5-phospho-D-ribosyl)imidazole-4-carboxylate + L-aspartate + ATP = (2S)-2-[5-amino-1-(5-phospho-beta-D-ribosyl)imidazole-4-carboxamido]succinate + ADP + phosphate + 2 H(+)</text>
        <dbReference type="Rhea" id="RHEA:22628"/>
        <dbReference type="ChEBI" id="CHEBI:15378"/>
        <dbReference type="ChEBI" id="CHEBI:29991"/>
        <dbReference type="ChEBI" id="CHEBI:30616"/>
        <dbReference type="ChEBI" id="CHEBI:43474"/>
        <dbReference type="ChEBI" id="CHEBI:58443"/>
        <dbReference type="ChEBI" id="CHEBI:77657"/>
        <dbReference type="ChEBI" id="CHEBI:456216"/>
        <dbReference type="EC" id="6.3.2.6"/>
    </reaction>
</comment>
<keyword evidence="3 8" id="KW-0436">Ligase</keyword>
<dbReference type="GO" id="GO:0005524">
    <property type="term" value="F:ATP binding"/>
    <property type="evidence" value="ECO:0007669"/>
    <property type="project" value="UniProtKB-KW"/>
</dbReference>
<dbReference type="PROSITE" id="PS01057">
    <property type="entry name" value="SAICAR_SYNTHETASE_1"/>
    <property type="match status" value="1"/>
</dbReference>
<proteinExistence type="inferred from homology"/>
<sequence>MITREALLIRGKAKEVYETSDPHVLWVHNLNQATALNGKQKEEISDKGHYTNAISALLFGYINQKGIPNHFIEQIDECDQLIQALTMFKLEIVTRHYAAGSFAKKFDIEPMSRLVPTVQELYYKSDPLDDPMLNSSQAMALGLVTDTELVRMNDLALQTNAYLRVLFDRVGITLVDSKLEFGKNKQGEIILADELSPDNMRLIDQATGASLDKDVFRKGTGDLRVGYATILERLQAELGE</sequence>
<dbReference type="CDD" id="cd01415">
    <property type="entry name" value="SAICAR_synt_PurC"/>
    <property type="match status" value="1"/>
</dbReference>
<dbReference type="SUPFAM" id="SSF56104">
    <property type="entry name" value="SAICAR synthase-like"/>
    <property type="match status" value="1"/>
</dbReference>
<evidence type="ECO:0000256" key="5">
    <source>
        <dbReference type="ARBA" id="ARBA00022755"/>
    </source>
</evidence>
<dbReference type="STRING" id="759620.WS105_0746"/>
<gene>
    <name evidence="8" type="primary">purC</name>
    <name evidence="10" type="ORF">WS74_0686</name>
</gene>
<name>A0A088GFR8_9LACO</name>
<keyword evidence="5 8" id="KW-0658">Purine biosynthesis</keyword>
<evidence type="ECO:0000259" key="9">
    <source>
        <dbReference type="Pfam" id="PF01259"/>
    </source>
</evidence>
<evidence type="ECO:0000256" key="2">
    <source>
        <dbReference type="ARBA" id="ARBA00010190"/>
    </source>
</evidence>
<evidence type="ECO:0000256" key="3">
    <source>
        <dbReference type="ARBA" id="ARBA00022598"/>
    </source>
</evidence>
<comment type="pathway">
    <text evidence="1 8">Purine metabolism; IMP biosynthesis via de novo pathway; 5-amino-1-(5-phospho-D-ribosyl)imidazole-4-carboxamide from 5-amino-1-(5-phospho-D-ribosyl)imidazole-4-carboxylate: step 1/2.</text>
</comment>
<organism evidence="10 11">
    <name type="scientific">Weissella ceti</name>
    <dbReference type="NCBI Taxonomy" id="759620"/>
    <lineage>
        <taxon>Bacteria</taxon>
        <taxon>Bacillati</taxon>
        <taxon>Bacillota</taxon>
        <taxon>Bacilli</taxon>
        <taxon>Lactobacillales</taxon>
        <taxon>Lactobacillaceae</taxon>
        <taxon>Weissella</taxon>
    </lineage>
</organism>
<evidence type="ECO:0000256" key="8">
    <source>
        <dbReference type="HAMAP-Rule" id="MF_00137"/>
    </source>
</evidence>
<dbReference type="InterPro" id="IPR033934">
    <property type="entry name" value="SAICAR_synt_PurC"/>
</dbReference>
<dbReference type="Proteomes" id="UP000029079">
    <property type="component" value="Chromosome"/>
</dbReference>
<dbReference type="PANTHER" id="PTHR43599">
    <property type="entry name" value="MULTIFUNCTIONAL PROTEIN ADE2"/>
    <property type="match status" value="1"/>
</dbReference>
<dbReference type="EC" id="6.3.2.6" evidence="8"/>
<dbReference type="Gene3D" id="3.30.200.20">
    <property type="entry name" value="Phosphorylase Kinase, domain 1"/>
    <property type="match status" value="1"/>
</dbReference>
<accession>A0A088GFR8</accession>
<evidence type="ECO:0000256" key="6">
    <source>
        <dbReference type="ARBA" id="ARBA00022840"/>
    </source>
</evidence>
<dbReference type="AlphaFoldDB" id="A0A088GFR8"/>
<dbReference type="GO" id="GO:0009236">
    <property type="term" value="P:cobalamin biosynthetic process"/>
    <property type="evidence" value="ECO:0007669"/>
    <property type="project" value="InterPro"/>
</dbReference>
<dbReference type="OrthoDB" id="9801549at2"/>
<dbReference type="HAMAP" id="MF_00137">
    <property type="entry name" value="SAICAR_synth"/>
    <property type="match status" value="1"/>
</dbReference>
<dbReference type="KEGG" id="wci:WS105_0746"/>
<keyword evidence="11" id="KW-1185">Reference proteome</keyword>
<keyword evidence="4 8" id="KW-0547">Nucleotide-binding</keyword>
<dbReference type="GO" id="GO:0004639">
    <property type="term" value="F:phosphoribosylaminoimidazolesuccinocarboxamide synthase activity"/>
    <property type="evidence" value="ECO:0007669"/>
    <property type="project" value="UniProtKB-UniRule"/>
</dbReference>
<keyword evidence="6 8" id="KW-0067">ATP-binding</keyword>
<dbReference type="PANTHER" id="PTHR43599:SF3">
    <property type="entry name" value="SI:DKEY-6E2.2"/>
    <property type="match status" value="1"/>
</dbReference>
<evidence type="ECO:0000313" key="11">
    <source>
        <dbReference type="Proteomes" id="UP000029079"/>
    </source>
</evidence>
<protein>
    <recommendedName>
        <fullName evidence="8">Phosphoribosylaminoimidazole-succinocarboxamide synthase</fullName>
        <ecNumber evidence="8">6.3.2.6</ecNumber>
    </recommendedName>
    <alternativeName>
        <fullName evidence="8">SAICAR synthetase</fullName>
    </alternativeName>
</protein>
<evidence type="ECO:0000256" key="4">
    <source>
        <dbReference type="ARBA" id="ARBA00022741"/>
    </source>
</evidence>
<dbReference type="Gene3D" id="3.30.470.20">
    <property type="entry name" value="ATP-grasp fold, B domain"/>
    <property type="match status" value="1"/>
</dbReference>
<dbReference type="InterPro" id="IPR050089">
    <property type="entry name" value="SAICAR_synthetase"/>
</dbReference>
<evidence type="ECO:0000313" key="10">
    <source>
        <dbReference type="EMBL" id="AIM62938.2"/>
    </source>
</evidence>
<dbReference type="InterPro" id="IPR018236">
    <property type="entry name" value="SAICAR_synthetase_CS"/>
</dbReference>
<dbReference type="KEGG" id="wct:WS74_0686"/>
<dbReference type="RefSeq" id="WP_009765223.1">
    <property type="nucleotide sequence ID" value="NZ_CP009223.1"/>
</dbReference>